<proteinExistence type="predicted"/>
<keyword evidence="2" id="KW-1185">Reference proteome</keyword>
<gene>
    <name evidence="1" type="ORF">EKG36_07290</name>
</gene>
<accession>A0A3S0JXN5</accession>
<protein>
    <recommendedName>
        <fullName evidence="3">Nucleotidyltransferase family protein</fullName>
    </recommendedName>
</protein>
<dbReference type="AlphaFoldDB" id="A0A3S0JXN5"/>
<dbReference type="InterPro" id="IPR039498">
    <property type="entry name" value="NTP_transf_5"/>
</dbReference>
<dbReference type="EMBL" id="RXNS01000005">
    <property type="protein sequence ID" value="RTR05381.1"/>
    <property type="molecule type" value="Genomic_DNA"/>
</dbReference>
<comment type="caution">
    <text evidence="1">The sequence shown here is derived from an EMBL/GenBank/DDBJ whole genome shotgun (WGS) entry which is preliminary data.</text>
</comment>
<name>A0A3S0JXN5_9GAMM</name>
<organism evidence="1 2">
    <name type="scientific">Halomonas nitroreducens</name>
    <dbReference type="NCBI Taxonomy" id="447425"/>
    <lineage>
        <taxon>Bacteria</taxon>
        <taxon>Pseudomonadati</taxon>
        <taxon>Pseudomonadota</taxon>
        <taxon>Gammaproteobacteria</taxon>
        <taxon>Oceanospirillales</taxon>
        <taxon>Halomonadaceae</taxon>
        <taxon>Halomonas</taxon>
    </lineage>
</organism>
<evidence type="ECO:0008006" key="3">
    <source>
        <dbReference type="Google" id="ProtNLM"/>
    </source>
</evidence>
<dbReference type="OrthoDB" id="9773927at2"/>
<evidence type="ECO:0000313" key="1">
    <source>
        <dbReference type="EMBL" id="RTR05381.1"/>
    </source>
</evidence>
<evidence type="ECO:0000313" key="2">
    <source>
        <dbReference type="Proteomes" id="UP000267400"/>
    </source>
</evidence>
<dbReference type="Pfam" id="PF14907">
    <property type="entry name" value="NTP_transf_5"/>
    <property type="match status" value="1"/>
</dbReference>
<reference evidence="1 2" key="1">
    <citation type="submission" date="2018-12" db="EMBL/GenBank/DDBJ databases">
        <authorList>
            <person name="Yu L."/>
        </authorList>
    </citation>
    <scope>NUCLEOTIDE SEQUENCE [LARGE SCALE GENOMIC DNA]</scope>
    <source>
        <strain evidence="1 2">11S</strain>
    </source>
</reference>
<sequence length="480" mass="55690">MSFTLCMAWRRSRPSWPRSIDRSAPGSSVVRDTCLIVRPTWHGRSRSIAIAAPGRCQAWNRDWPPCLSEFSMKRVMTAENALLDTGLRLLILLARLELTDSQRLKALTLCEDITDWSDVTRKAEKLLVLPLAYQHLRSLSPSSITQKGVYEMRCQCLSIIHHNLQIMGEQQRLSREILAPLHIPYMFFKGPSLAKRYYDDPAIRCCRDIDLLVPQQHCLALLDSALQLGYQAYDPEYMSHEITSLQVAIRTKTVMTLISPQGVQIELHKKLDRGGKLYPTEIAMKDRELLSVGGEECWVMPTPELFVYICLHHTRHHWSHLHWLVDLDAIQRHPSFSLDSVYRCAKKQGALTTVEASLDLYHALADDSKRNLTFLGKNANSLLNAFHIAVQGRERDAPINRESPHTPEFSFNWQTTTSHRMSSRVFRWLQCFKPGYEDYQSWPLPARWQWLYYITRPWRVLIKRSSIKVKKKKKIERDQS</sequence>
<dbReference type="Proteomes" id="UP000267400">
    <property type="component" value="Unassembled WGS sequence"/>
</dbReference>